<dbReference type="Proteomes" id="UP001431010">
    <property type="component" value="Chromosome"/>
</dbReference>
<dbReference type="InterPro" id="IPR016986">
    <property type="entry name" value="UCP031982_abhydr"/>
</dbReference>
<accession>A0ABY3RG29</accession>
<evidence type="ECO:0000313" key="2">
    <source>
        <dbReference type="EMBL" id="UFZ05783.1"/>
    </source>
</evidence>
<protein>
    <submittedName>
        <fullName evidence="2">Hydrolase</fullName>
    </submittedName>
</protein>
<keyword evidence="3" id="KW-1185">Reference proteome</keyword>
<dbReference type="PIRSF" id="PIRSF031982">
    <property type="entry name" value="UCP031982_abhydr"/>
    <property type="match status" value="1"/>
</dbReference>
<dbReference type="SUPFAM" id="SSF53474">
    <property type="entry name" value="alpha/beta-Hydrolases"/>
    <property type="match status" value="1"/>
</dbReference>
<dbReference type="Pfam" id="PF03403">
    <property type="entry name" value="PAF-AH_p_II"/>
    <property type="match status" value="1"/>
</dbReference>
<dbReference type="EMBL" id="CP088156">
    <property type="protein sequence ID" value="UFZ05783.1"/>
    <property type="molecule type" value="Genomic_DNA"/>
</dbReference>
<dbReference type="InterPro" id="IPR050261">
    <property type="entry name" value="FrsA_esterase"/>
</dbReference>
<feature type="chain" id="PRO_5045621437" evidence="1">
    <location>
        <begin position="23"/>
        <end position="323"/>
    </location>
</feature>
<dbReference type="RefSeq" id="WP_231324279.1">
    <property type="nucleotide sequence ID" value="NZ_CP088156.1"/>
</dbReference>
<evidence type="ECO:0000313" key="3">
    <source>
        <dbReference type="Proteomes" id="UP001431010"/>
    </source>
</evidence>
<name>A0ABY3RG29_9BRAD</name>
<reference evidence="2" key="1">
    <citation type="journal article" date="2024" name="Antonie Van Leeuwenhoek">
        <title>Bradyrhizobium ontarionense sp. nov., a novel bacterial symbiont isolated from Aeschynomene indica (Indian jointvetch), harbours photosynthesis, nitrogen fixation and nitrous oxide (N2O) reductase genes.</title>
        <authorList>
            <person name="Bromfield E.S.P."/>
            <person name="Cloutier S."/>
        </authorList>
    </citation>
    <scope>NUCLEOTIDE SEQUENCE</scope>
    <source>
        <strain evidence="2">A19</strain>
    </source>
</reference>
<keyword evidence="1" id="KW-0732">Signal</keyword>
<sequence length="323" mass="34394">MLPRTLATLALPLLLLTSSAHAAGLQFLEADHGLHGIIWTPCAADAGSVPVGSLAIPGLETLPGVKNCPIKGTKLPLIVMSHGRGGWIGGNHDVAEALADAGFIVAAINHPGDSVGDLAQRDSLSVWLSRPQDIMYLIDFMVDDWTGRAAIDPDRIGFFGFSRGGYTGTVLAGVDPDFQRVAQYCTQQNPFCEQVRNGEFPRSWPHDARIKAAVLADAAHTVGFTKANLASIKIPLQVWRSELGGNGVDPEGTARVTASLPGSPEVHTVPAAHFAFLAPCSAELAAAVPRICADTPTDFDRATFHRQFDAEVVRFFSDKLLSK</sequence>
<gene>
    <name evidence="2" type="ORF">LQG66_05580</name>
</gene>
<dbReference type="InterPro" id="IPR029058">
    <property type="entry name" value="AB_hydrolase_fold"/>
</dbReference>
<proteinExistence type="predicted"/>
<dbReference type="GO" id="GO:0016787">
    <property type="term" value="F:hydrolase activity"/>
    <property type="evidence" value="ECO:0007669"/>
    <property type="project" value="UniProtKB-KW"/>
</dbReference>
<evidence type="ECO:0000256" key="1">
    <source>
        <dbReference type="SAM" id="SignalP"/>
    </source>
</evidence>
<organism evidence="2 3">
    <name type="scientific">Bradyrhizobium ontarionense</name>
    <dbReference type="NCBI Taxonomy" id="2898149"/>
    <lineage>
        <taxon>Bacteria</taxon>
        <taxon>Pseudomonadati</taxon>
        <taxon>Pseudomonadota</taxon>
        <taxon>Alphaproteobacteria</taxon>
        <taxon>Hyphomicrobiales</taxon>
        <taxon>Nitrobacteraceae</taxon>
        <taxon>Bradyrhizobium</taxon>
    </lineage>
</organism>
<feature type="signal peptide" evidence="1">
    <location>
        <begin position="1"/>
        <end position="22"/>
    </location>
</feature>
<keyword evidence="2" id="KW-0378">Hydrolase</keyword>
<dbReference type="Gene3D" id="3.40.50.1820">
    <property type="entry name" value="alpha/beta hydrolase"/>
    <property type="match status" value="1"/>
</dbReference>
<dbReference type="PANTHER" id="PTHR22946">
    <property type="entry name" value="DIENELACTONE HYDROLASE DOMAIN-CONTAINING PROTEIN-RELATED"/>
    <property type="match status" value="1"/>
</dbReference>